<keyword evidence="2" id="KW-1015">Disulfide bond</keyword>
<dbReference type="InterPro" id="IPR036179">
    <property type="entry name" value="Ig-like_dom_sf"/>
</dbReference>
<dbReference type="Proteomes" id="UP000035642">
    <property type="component" value="Unassembled WGS sequence"/>
</dbReference>
<reference evidence="6" key="2">
    <citation type="submission" date="2017-02" db="UniProtKB">
        <authorList>
            <consortium name="WormBaseParasite"/>
        </authorList>
    </citation>
    <scope>IDENTIFICATION</scope>
</reference>
<evidence type="ECO:0000256" key="2">
    <source>
        <dbReference type="ARBA" id="ARBA00023157"/>
    </source>
</evidence>
<feature type="domain" description="Ig-like" evidence="4">
    <location>
        <begin position="70"/>
        <end position="152"/>
    </location>
</feature>
<dbReference type="InterPro" id="IPR013098">
    <property type="entry name" value="Ig_I-set"/>
</dbReference>
<evidence type="ECO:0000259" key="4">
    <source>
        <dbReference type="PROSITE" id="PS50835"/>
    </source>
</evidence>
<protein>
    <submittedName>
        <fullName evidence="6">Ig-like domain-containing protein</fullName>
    </submittedName>
</protein>
<dbReference type="InterPro" id="IPR013783">
    <property type="entry name" value="Ig-like_fold"/>
</dbReference>
<dbReference type="Gene3D" id="2.60.40.10">
    <property type="entry name" value="Immunoglobulins"/>
    <property type="match status" value="1"/>
</dbReference>
<dbReference type="PANTHER" id="PTHR47633:SF4">
    <property type="entry name" value="MYOPALLADIN ISOFORM X1"/>
    <property type="match status" value="1"/>
</dbReference>
<sequence length="159" mass="18448">LERERKTKNTRLRAHLFDSTVLPALTYASETWSLRKQYERSLSVIERQVNHLAYEIPKNKYAHNPWNYAPEFLKVFGDVRVHVGGRAIFDCVLLGSPRPKVCWLFNDDKMRFSDVQVEDTADICRLTIPYVMPYHFGTFTVLCENEVGRAVTSAELLPL</sequence>
<keyword evidence="3" id="KW-0393">Immunoglobulin domain</keyword>
<dbReference type="AlphaFoldDB" id="A0A0K0DNR2"/>
<name>A0A0K0DNR2_ANGCA</name>
<keyword evidence="5" id="KW-1185">Reference proteome</keyword>
<dbReference type="Pfam" id="PF07679">
    <property type="entry name" value="I-set"/>
    <property type="match status" value="1"/>
</dbReference>
<dbReference type="WBParaSite" id="ACAC_0001340101-mRNA-1">
    <property type="protein sequence ID" value="ACAC_0001340101-mRNA-1"/>
    <property type="gene ID" value="ACAC_0001340101"/>
</dbReference>
<accession>A0A0K0DNR2</accession>
<organism evidence="5 6">
    <name type="scientific">Angiostrongylus cantonensis</name>
    <name type="common">Rat lungworm</name>
    <dbReference type="NCBI Taxonomy" id="6313"/>
    <lineage>
        <taxon>Eukaryota</taxon>
        <taxon>Metazoa</taxon>
        <taxon>Ecdysozoa</taxon>
        <taxon>Nematoda</taxon>
        <taxon>Chromadorea</taxon>
        <taxon>Rhabditida</taxon>
        <taxon>Rhabditina</taxon>
        <taxon>Rhabditomorpha</taxon>
        <taxon>Strongyloidea</taxon>
        <taxon>Metastrongylidae</taxon>
        <taxon>Angiostrongylus</taxon>
    </lineage>
</organism>
<keyword evidence="1" id="KW-0677">Repeat</keyword>
<evidence type="ECO:0000313" key="5">
    <source>
        <dbReference type="Proteomes" id="UP000035642"/>
    </source>
</evidence>
<evidence type="ECO:0000313" key="6">
    <source>
        <dbReference type="WBParaSite" id="ACAC_0001340101-mRNA-1"/>
    </source>
</evidence>
<proteinExistence type="predicted"/>
<dbReference type="FunFam" id="2.60.40.10:FF:000032">
    <property type="entry name" value="palladin isoform X1"/>
    <property type="match status" value="1"/>
</dbReference>
<dbReference type="InterPro" id="IPR007110">
    <property type="entry name" value="Ig-like_dom"/>
</dbReference>
<dbReference type="SUPFAM" id="SSF48726">
    <property type="entry name" value="Immunoglobulin"/>
    <property type="match status" value="1"/>
</dbReference>
<dbReference type="PANTHER" id="PTHR47633">
    <property type="entry name" value="IMMUNOGLOBULIN"/>
    <property type="match status" value="1"/>
</dbReference>
<evidence type="ECO:0000256" key="1">
    <source>
        <dbReference type="ARBA" id="ARBA00022737"/>
    </source>
</evidence>
<evidence type="ECO:0000256" key="3">
    <source>
        <dbReference type="ARBA" id="ARBA00023319"/>
    </source>
</evidence>
<dbReference type="PROSITE" id="PS50835">
    <property type="entry name" value="IG_LIKE"/>
    <property type="match status" value="1"/>
</dbReference>
<reference evidence="5" key="1">
    <citation type="submission" date="2012-09" db="EMBL/GenBank/DDBJ databases">
        <authorList>
            <person name="Martin A.A."/>
        </authorList>
    </citation>
    <scope>NUCLEOTIDE SEQUENCE</scope>
</reference>